<name>A0ABT3DLI1_9BACI</name>
<proteinExistence type="inferred from homology"/>
<evidence type="ECO:0000256" key="5">
    <source>
        <dbReference type="ARBA" id="ARBA00023002"/>
    </source>
</evidence>
<organism evidence="8 9">
    <name type="scientific">Metabacillus halosaccharovorans</name>
    <dbReference type="NCBI Taxonomy" id="930124"/>
    <lineage>
        <taxon>Bacteria</taxon>
        <taxon>Bacillati</taxon>
        <taxon>Bacillota</taxon>
        <taxon>Bacilli</taxon>
        <taxon>Bacillales</taxon>
        <taxon>Bacillaceae</taxon>
        <taxon>Metabacillus</taxon>
    </lineage>
</organism>
<comment type="caution">
    <text evidence="8">The sequence shown here is derived from an EMBL/GenBank/DDBJ whole genome shotgun (WGS) entry which is preliminary data.</text>
</comment>
<dbReference type="InterPro" id="IPR045213">
    <property type="entry name" value="Malic_NAD-bd_bact_type"/>
</dbReference>
<gene>
    <name evidence="8" type="ORF">OIH86_19595</name>
</gene>
<feature type="domain" description="Malic enzyme NAD-binding" evidence="6">
    <location>
        <begin position="238"/>
        <end position="460"/>
    </location>
</feature>
<dbReference type="InterPro" id="IPR015884">
    <property type="entry name" value="Malic_enzyme_CS"/>
</dbReference>
<dbReference type="RefSeq" id="WP_264144076.1">
    <property type="nucleotide sequence ID" value="NZ_JAOYEY010000048.1"/>
</dbReference>
<dbReference type="InterPro" id="IPR001891">
    <property type="entry name" value="Malic_OxRdtase"/>
</dbReference>
<evidence type="ECO:0000256" key="1">
    <source>
        <dbReference type="ARBA" id="ARBA00001936"/>
    </source>
</evidence>
<dbReference type="PANTHER" id="PTHR43237">
    <property type="entry name" value="NADP-DEPENDENT MALIC ENZYME"/>
    <property type="match status" value="1"/>
</dbReference>
<dbReference type="InterPro" id="IPR036291">
    <property type="entry name" value="NAD(P)-bd_dom_sf"/>
</dbReference>
<dbReference type="InterPro" id="IPR037062">
    <property type="entry name" value="Malic_N_dom_sf"/>
</dbReference>
<dbReference type="PIRSF" id="PIRSF000106">
    <property type="entry name" value="ME"/>
    <property type="match status" value="1"/>
</dbReference>
<dbReference type="SUPFAM" id="SSF53223">
    <property type="entry name" value="Aminoacid dehydrogenase-like, N-terminal domain"/>
    <property type="match status" value="1"/>
</dbReference>
<evidence type="ECO:0000313" key="9">
    <source>
        <dbReference type="Proteomes" id="UP001526147"/>
    </source>
</evidence>
<keyword evidence="4" id="KW-0479">Metal-binding</keyword>
<dbReference type="EMBL" id="JAOYEY010000048">
    <property type="protein sequence ID" value="MCV9887852.1"/>
    <property type="molecule type" value="Genomic_DNA"/>
</dbReference>
<sequence>MSQLSNASMNIIIRLHFQKNIITFSEIAKVIGETGGDVIGIDVISTSKVQTVRDITITVKNQQHGQSVMDAVQNLQGVKVISVSDRTFLLHLGGKIEVTPKNPIKNRDDLSRVYTPGVAQVCRAIADEPLKAHSLTIKRNTVAVVSDGTAVLGLGDIGPLAAMPVMEGKAMLFKQMAGVDAFPICLDTKDPDEIVSIVKSIAPAFGGINLEDISSPRCFEIEARLKQELDIPVFHDDQHGTAVVLLAGLYNALKLTGKKIESVKVVLNGVGAAGTACAKMLIAAGVQHIIGVDRAGALHRDEVYDHQNWTDFANMTNPYNEKGALGDVIKGADVFIGVSAPGVLTESHLKTMANDPIVFALANPVPEIDPDQAEPFVRVLATGRSDYPNQINNVLCFPGIFRGALDCRALEINEEMKLATAKAIASVVSDEELSETYIVPSVFNQKVVEKVREAVVEAAYKSGVARKDLFKEDNALATTY</sequence>
<keyword evidence="9" id="KW-1185">Reference proteome</keyword>
<reference evidence="8 9" key="1">
    <citation type="submission" date="2022-10" db="EMBL/GenBank/DDBJ databases">
        <title>Draft genome assembly of moderately radiation resistant bacterium Metabacillus halosaccharovorans.</title>
        <authorList>
            <person name="Pal S."/>
            <person name="Gopinathan A."/>
        </authorList>
    </citation>
    <scope>NUCLEOTIDE SEQUENCE [LARGE SCALE GENOMIC DNA]</scope>
    <source>
        <strain evidence="8 9">VITHBRA001</strain>
    </source>
</reference>
<keyword evidence="5" id="KW-0560">Oxidoreductase</keyword>
<dbReference type="InterPro" id="IPR012302">
    <property type="entry name" value="Malic_NAD-bd"/>
</dbReference>
<feature type="domain" description="Malic enzyme N-terminal" evidence="7">
    <location>
        <begin position="93"/>
        <end position="226"/>
    </location>
</feature>
<dbReference type="Proteomes" id="UP001526147">
    <property type="component" value="Unassembled WGS sequence"/>
</dbReference>
<evidence type="ECO:0000256" key="2">
    <source>
        <dbReference type="ARBA" id="ARBA00001946"/>
    </source>
</evidence>
<dbReference type="InterPro" id="IPR046346">
    <property type="entry name" value="Aminoacid_DH-like_N_sf"/>
</dbReference>
<dbReference type="InterPro" id="IPR051674">
    <property type="entry name" value="Malate_Decarboxylase"/>
</dbReference>
<dbReference type="Gene3D" id="3.40.50.10380">
    <property type="entry name" value="Malic enzyme, N-terminal domain"/>
    <property type="match status" value="1"/>
</dbReference>
<dbReference type="Pfam" id="PF00390">
    <property type="entry name" value="malic"/>
    <property type="match status" value="1"/>
</dbReference>
<comment type="similarity">
    <text evidence="3">Belongs to the malic enzymes family.</text>
</comment>
<dbReference type="Pfam" id="PF03949">
    <property type="entry name" value="Malic_M"/>
    <property type="match status" value="1"/>
</dbReference>
<dbReference type="InterPro" id="IPR012301">
    <property type="entry name" value="Malic_N_dom"/>
</dbReference>
<dbReference type="SMART" id="SM00919">
    <property type="entry name" value="Malic_M"/>
    <property type="match status" value="1"/>
</dbReference>
<dbReference type="Gene3D" id="3.40.50.720">
    <property type="entry name" value="NAD(P)-binding Rossmann-like Domain"/>
    <property type="match status" value="1"/>
</dbReference>
<protein>
    <submittedName>
        <fullName evidence="8">NAD-dependent malic enzyme</fullName>
    </submittedName>
</protein>
<evidence type="ECO:0000256" key="3">
    <source>
        <dbReference type="ARBA" id="ARBA00008785"/>
    </source>
</evidence>
<dbReference type="CDD" id="cd05311">
    <property type="entry name" value="NAD_bind_2_malic_enz"/>
    <property type="match status" value="1"/>
</dbReference>
<accession>A0ABT3DLI1</accession>
<comment type="cofactor">
    <cofactor evidence="2">
        <name>Mg(2+)</name>
        <dbReference type="ChEBI" id="CHEBI:18420"/>
    </cofactor>
</comment>
<dbReference type="PANTHER" id="PTHR43237:SF4">
    <property type="entry name" value="NADP-DEPENDENT MALIC ENZYME"/>
    <property type="match status" value="1"/>
</dbReference>
<dbReference type="PROSITE" id="PS00331">
    <property type="entry name" value="MALIC_ENZYMES"/>
    <property type="match status" value="1"/>
</dbReference>
<comment type="cofactor">
    <cofactor evidence="1">
        <name>Mn(2+)</name>
        <dbReference type="ChEBI" id="CHEBI:29035"/>
    </cofactor>
</comment>
<evidence type="ECO:0000256" key="4">
    <source>
        <dbReference type="ARBA" id="ARBA00022723"/>
    </source>
</evidence>
<evidence type="ECO:0000313" key="8">
    <source>
        <dbReference type="EMBL" id="MCV9887852.1"/>
    </source>
</evidence>
<dbReference type="SUPFAM" id="SSF51735">
    <property type="entry name" value="NAD(P)-binding Rossmann-fold domains"/>
    <property type="match status" value="1"/>
</dbReference>
<evidence type="ECO:0000259" key="6">
    <source>
        <dbReference type="SMART" id="SM00919"/>
    </source>
</evidence>
<dbReference type="SMART" id="SM01274">
    <property type="entry name" value="malic"/>
    <property type="match status" value="1"/>
</dbReference>
<evidence type="ECO:0000259" key="7">
    <source>
        <dbReference type="SMART" id="SM01274"/>
    </source>
</evidence>